<dbReference type="RefSeq" id="XP_066672474.1">
    <property type="nucleotide sequence ID" value="XM_066808856.1"/>
</dbReference>
<evidence type="ECO:0000313" key="6">
    <source>
        <dbReference type="EMBL" id="KAK8089580.1"/>
    </source>
</evidence>
<keyword evidence="2" id="KW-0732">Signal</keyword>
<evidence type="ECO:0000256" key="4">
    <source>
        <dbReference type="ARBA" id="ARBA00032829"/>
    </source>
</evidence>
<comment type="caution">
    <text evidence="6">The sequence shown here is derived from an EMBL/GenBank/DDBJ whole genome shotgun (WGS) entry which is preliminary data.</text>
</comment>
<dbReference type="SUPFAM" id="SSF82171">
    <property type="entry name" value="DPP6 N-terminal domain-like"/>
    <property type="match status" value="1"/>
</dbReference>
<gene>
    <name evidence="6" type="ORF">PG997_004541</name>
</gene>
<dbReference type="PANTHER" id="PTHR42776">
    <property type="entry name" value="SERINE PEPTIDASE S9 FAMILY MEMBER"/>
    <property type="match status" value="1"/>
</dbReference>
<evidence type="ECO:0000259" key="5">
    <source>
        <dbReference type="Pfam" id="PF00326"/>
    </source>
</evidence>
<proteinExistence type="inferred from homology"/>
<sequence>MTIMAKFTPEAMLSAPRRSSATPNATGTLALYTGSLGTDHVLPPPVSTYSFESQVKSSALKVLDIKSGQSTTFFEDAAAFSEPTWISDSEFVLVKKLDKGTSLVVADATKSGSEPREIKAFDGSISNLKAHKIGQDTVAIACSALATPSGEMYNPANDKKPLSSARVYTKLFVRHWDTYVTENKSSIWYGALKKDNDSWKLQEPGLVNALAGTRLESPFPPFGGASDYDIGSYGLVFVSSDPDINPAIHTKTNVYYVPLKTFTEKAPAAQEIKTGQLQGLQHDACLFARWETARVQAHAPPTEFYKSDDGEGSWDQRPDAIVWSKDDSELFVSAEYHGRTLLYRLPSSPLKAAQKLPEQITKEGSVRDVVNLGDDSDRLLIHSNSLIDGSEYSIVDPQASAVSLVSSTSKQGKSFGLSKSQVSDIWFQGDGDYKVHALVMKPSNFDSSKKYPLAMLIHGGPQGAWGDSWSTRWNPAIFAEAGYVAVMPNPTGSTGYGQKLTDAIACDWGGRPYKDLENCFEYIAKNMDYVDTDRAVGLGASYGGYMVNWIQGHPLGRKFKALVCHDGIFSTMNDWSTEELFFVIHDMGGTIWDNRAMYEKWDPARFTGEWATPQLIIHGELDYRLPITEGLAAFNVLQARGVPSRLLMFPDENHENFGGYNALSWSISRQWHGFFHYVMMYCTKQ</sequence>
<accession>A0ABR1X2D4</accession>
<dbReference type="Gene3D" id="3.40.50.1820">
    <property type="entry name" value="alpha/beta hydrolase"/>
    <property type="match status" value="1"/>
</dbReference>
<evidence type="ECO:0000256" key="1">
    <source>
        <dbReference type="ARBA" id="ARBA00010040"/>
    </source>
</evidence>
<dbReference type="Proteomes" id="UP001433268">
    <property type="component" value="Unassembled WGS sequence"/>
</dbReference>
<evidence type="ECO:0000313" key="7">
    <source>
        <dbReference type="Proteomes" id="UP001433268"/>
    </source>
</evidence>
<dbReference type="PANTHER" id="PTHR42776:SF13">
    <property type="entry name" value="DIPEPTIDYL-PEPTIDASE 5"/>
    <property type="match status" value="1"/>
</dbReference>
<name>A0ABR1X2D4_9PEZI</name>
<dbReference type="Pfam" id="PF00326">
    <property type="entry name" value="Peptidase_S9"/>
    <property type="match status" value="1"/>
</dbReference>
<reference evidence="6 7" key="1">
    <citation type="submission" date="2023-01" db="EMBL/GenBank/DDBJ databases">
        <title>Analysis of 21 Apiospora genomes using comparative genomics revels a genus with tremendous synthesis potential of carbohydrate active enzymes and secondary metabolites.</title>
        <authorList>
            <person name="Sorensen T."/>
        </authorList>
    </citation>
    <scope>NUCLEOTIDE SEQUENCE [LARGE SCALE GENOMIC DNA]</scope>
    <source>
        <strain evidence="6 7">CBS 114990</strain>
    </source>
</reference>
<evidence type="ECO:0000256" key="3">
    <source>
        <dbReference type="ARBA" id="ARBA00022801"/>
    </source>
</evidence>
<keyword evidence="3" id="KW-0378">Hydrolase</keyword>
<dbReference type="GeneID" id="92041916"/>
<comment type="similarity">
    <text evidence="1">Belongs to the peptidase S9C family.</text>
</comment>
<evidence type="ECO:0000256" key="2">
    <source>
        <dbReference type="ARBA" id="ARBA00022729"/>
    </source>
</evidence>
<dbReference type="SUPFAM" id="SSF53474">
    <property type="entry name" value="alpha/beta-Hydrolases"/>
    <property type="match status" value="1"/>
</dbReference>
<dbReference type="EMBL" id="JAQQWN010000004">
    <property type="protein sequence ID" value="KAK8089580.1"/>
    <property type="molecule type" value="Genomic_DNA"/>
</dbReference>
<organism evidence="6 7">
    <name type="scientific">Apiospora hydei</name>
    <dbReference type="NCBI Taxonomy" id="1337664"/>
    <lineage>
        <taxon>Eukaryota</taxon>
        <taxon>Fungi</taxon>
        <taxon>Dikarya</taxon>
        <taxon>Ascomycota</taxon>
        <taxon>Pezizomycotina</taxon>
        <taxon>Sordariomycetes</taxon>
        <taxon>Xylariomycetidae</taxon>
        <taxon>Amphisphaeriales</taxon>
        <taxon>Apiosporaceae</taxon>
        <taxon>Apiospora</taxon>
    </lineage>
</organism>
<protein>
    <recommendedName>
        <fullName evidence="4">Dipeptidyl-peptidase V</fullName>
    </recommendedName>
</protein>
<dbReference type="InterPro" id="IPR001375">
    <property type="entry name" value="Peptidase_S9_cat"/>
</dbReference>
<feature type="domain" description="Peptidase S9 prolyl oligopeptidase catalytic" evidence="5">
    <location>
        <begin position="469"/>
        <end position="657"/>
    </location>
</feature>
<keyword evidence="7" id="KW-1185">Reference proteome</keyword>
<dbReference type="InterPro" id="IPR029058">
    <property type="entry name" value="AB_hydrolase_fold"/>
</dbReference>